<keyword evidence="2" id="KW-1185">Reference proteome</keyword>
<evidence type="ECO:0000313" key="2">
    <source>
        <dbReference type="Proteomes" id="UP000071859"/>
    </source>
</evidence>
<proteinExistence type="predicted"/>
<dbReference type="AlphaFoldDB" id="A0A158EK92"/>
<evidence type="ECO:0000313" key="1">
    <source>
        <dbReference type="EMBL" id="SAL07140.1"/>
    </source>
</evidence>
<comment type="caution">
    <text evidence="1">The sequence shown here is derived from an EMBL/GenBank/DDBJ whole genome shotgun (WGS) entry which is preliminary data.</text>
</comment>
<name>A0A158EK92_9BURK</name>
<dbReference type="EMBL" id="FCOX02000173">
    <property type="protein sequence ID" value="SAL07140.1"/>
    <property type="molecule type" value="Genomic_DNA"/>
</dbReference>
<reference evidence="1" key="1">
    <citation type="submission" date="2016-01" db="EMBL/GenBank/DDBJ databases">
        <authorList>
            <person name="Peeters C."/>
        </authorList>
    </citation>
    <scope>NUCLEOTIDE SEQUENCE</scope>
    <source>
        <strain evidence="1">LMG 29321</strain>
    </source>
</reference>
<gene>
    <name evidence="1" type="ORF">AWB78_08438</name>
</gene>
<sequence length="373" mass="41501">MDHSPPPISAYLTMLAAADITDRADIQAQLLEEDSNGASVLSMALANGHDSAFPDLMQCIQYAQFSVDNMQLLLTGGTRRTCLRMLKHASPKAVQAYLDLVRTLISDFNDEDKNKVLKAVNDCANAIKLDPTFIDGKFDLKIDGLIASIKGISLDLQILQNFEIACKSKSLDAATKIIENIQLQPELFNIKITEEICTRFDRNDQCKLFCKIYKHIIRLSEIESDADRAKLFVSFLNSTKSLHPDDRHGLISAIVSNLDHYQPGKAITAEMDGLLDVIENFAGIQDEPKILKKMAHDISRSNHPVTIAEKILNLAGQLLDAERVAVIKAVARSGYYLKFDSKEMLRQKLKLAVESLTTEKQSEILAALDSHMD</sequence>
<accession>A0A158EK92</accession>
<protein>
    <submittedName>
        <fullName evidence="1">Uncharacterized protein</fullName>
    </submittedName>
</protein>
<organism evidence="1 2">
    <name type="scientific">Caballeronia calidae</name>
    <dbReference type="NCBI Taxonomy" id="1777139"/>
    <lineage>
        <taxon>Bacteria</taxon>
        <taxon>Pseudomonadati</taxon>
        <taxon>Pseudomonadota</taxon>
        <taxon>Betaproteobacteria</taxon>
        <taxon>Burkholderiales</taxon>
        <taxon>Burkholderiaceae</taxon>
        <taxon>Caballeronia</taxon>
    </lineage>
</organism>
<dbReference type="Proteomes" id="UP000071859">
    <property type="component" value="Unassembled WGS sequence"/>
</dbReference>